<keyword evidence="2" id="KW-0560">Oxidoreductase</keyword>
<sequence length="193" mass="21295">MSRNADTSTPILPVLAERWSPRSFDTSRSLTMADLTPAFEAARWSPSLSNLQEWRFLVGFRGDATFAAMTEHLSGWNASWAPNAGAIVIGMYEDDPENRGREYAPYDLGQAMAHFSVQAHADGLFVHQAAGFDRDAIAAHFNVPTTWKVFVVAAVGHLGAPELLDETLRARETAPRVRRPLDETVFTHPFPAA</sequence>
<evidence type="ECO:0000259" key="3">
    <source>
        <dbReference type="Pfam" id="PF00881"/>
    </source>
</evidence>
<dbReference type="GO" id="GO:0016491">
    <property type="term" value="F:oxidoreductase activity"/>
    <property type="evidence" value="ECO:0007669"/>
    <property type="project" value="UniProtKB-KW"/>
</dbReference>
<dbReference type="SUPFAM" id="SSF55469">
    <property type="entry name" value="FMN-dependent nitroreductase-like"/>
    <property type="match status" value="1"/>
</dbReference>
<dbReference type="Pfam" id="PF00881">
    <property type="entry name" value="Nitroreductase"/>
    <property type="match status" value="2"/>
</dbReference>
<protein>
    <submittedName>
        <fullName evidence="4">Unannotated protein</fullName>
    </submittedName>
</protein>
<proteinExistence type="inferred from homology"/>
<dbReference type="PANTHER" id="PTHR43673">
    <property type="entry name" value="NAD(P)H NITROREDUCTASE YDGI-RELATED"/>
    <property type="match status" value="1"/>
</dbReference>
<feature type="domain" description="Nitroreductase" evidence="3">
    <location>
        <begin position="16"/>
        <end position="70"/>
    </location>
</feature>
<accession>A0A6J7F151</accession>
<comment type="similarity">
    <text evidence="1">Belongs to the nitroreductase family.</text>
</comment>
<reference evidence="4" key="1">
    <citation type="submission" date="2020-05" db="EMBL/GenBank/DDBJ databases">
        <authorList>
            <person name="Chiriac C."/>
            <person name="Salcher M."/>
            <person name="Ghai R."/>
            <person name="Kavagutti S V."/>
        </authorList>
    </citation>
    <scope>NUCLEOTIDE SEQUENCE</scope>
</reference>
<dbReference type="Gene3D" id="3.40.109.10">
    <property type="entry name" value="NADH Oxidase"/>
    <property type="match status" value="1"/>
</dbReference>
<dbReference type="InterPro" id="IPR000415">
    <property type="entry name" value="Nitroreductase-like"/>
</dbReference>
<evidence type="ECO:0000256" key="1">
    <source>
        <dbReference type="ARBA" id="ARBA00007118"/>
    </source>
</evidence>
<dbReference type="CDD" id="cd02138">
    <property type="entry name" value="TdsD-like"/>
    <property type="match status" value="1"/>
</dbReference>
<feature type="domain" description="Nitroreductase" evidence="3">
    <location>
        <begin position="76"/>
        <end position="157"/>
    </location>
</feature>
<dbReference type="EMBL" id="CAFBMB010000001">
    <property type="protein sequence ID" value="CAB4887294.1"/>
    <property type="molecule type" value="Genomic_DNA"/>
</dbReference>
<name>A0A6J7F151_9ZZZZ</name>
<organism evidence="4">
    <name type="scientific">freshwater metagenome</name>
    <dbReference type="NCBI Taxonomy" id="449393"/>
    <lineage>
        <taxon>unclassified sequences</taxon>
        <taxon>metagenomes</taxon>
        <taxon>ecological metagenomes</taxon>
    </lineage>
</organism>
<gene>
    <name evidence="4" type="ORF">UFOPK3516_00019</name>
</gene>
<dbReference type="PANTHER" id="PTHR43673:SF10">
    <property type="entry name" value="NADH DEHYDROGENASE_NAD(P)H NITROREDUCTASE XCC3605-RELATED"/>
    <property type="match status" value="1"/>
</dbReference>
<dbReference type="AlphaFoldDB" id="A0A6J7F151"/>
<evidence type="ECO:0000313" key="4">
    <source>
        <dbReference type="EMBL" id="CAB4887294.1"/>
    </source>
</evidence>
<evidence type="ECO:0000256" key="2">
    <source>
        <dbReference type="ARBA" id="ARBA00023002"/>
    </source>
</evidence>
<dbReference type="InterPro" id="IPR029479">
    <property type="entry name" value="Nitroreductase"/>
</dbReference>